<reference evidence="1 2" key="3">
    <citation type="submission" date="2019-11" db="EMBL/GenBank/DDBJ databases">
        <title>A de novo genome assembly of a pear dwarfing rootstock.</title>
        <authorList>
            <person name="Wang F."/>
            <person name="Wang J."/>
            <person name="Li S."/>
            <person name="Zhang Y."/>
            <person name="Fang M."/>
            <person name="Ma L."/>
            <person name="Zhao Y."/>
            <person name="Jiang S."/>
        </authorList>
    </citation>
    <scope>NUCLEOTIDE SEQUENCE [LARGE SCALE GENOMIC DNA]</scope>
    <source>
        <strain evidence="1">S2</strain>
        <tissue evidence="1">Leaf</tissue>
    </source>
</reference>
<protein>
    <submittedName>
        <fullName evidence="1">Uncharacterized protein</fullName>
    </submittedName>
</protein>
<sequence length="96" mass="10836">MQRKMRQREGFAYLHTKVCKSVCLSNPAPFHFVFLREPSLFSTAPLALPKAETKPSYAEIKSQVSDTHRAHIPYVYIGDYNTFRESQPASLASSAS</sequence>
<reference evidence="2" key="2">
    <citation type="submission" date="2019-10" db="EMBL/GenBank/DDBJ databases">
        <title>A de novo genome assembly of a pear dwarfing rootstock.</title>
        <authorList>
            <person name="Wang F."/>
            <person name="Wang J."/>
            <person name="Li S."/>
            <person name="Zhang Y."/>
            <person name="Fang M."/>
            <person name="Ma L."/>
            <person name="Zhao Y."/>
            <person name="Jiang S."/>
        </authorList>
    </citation>
    <scope>NUCLEOTIDE SEQUENCE [LARGE SCALE GENOMIC DNA]</scope>
</reference>
<name>A0A5N5FE45_9ROSA</name>
<reference evidence="1 2" key="1">
    <citation type="submission" date="2019-09" db="EMBL/GenBank/DDBJ databases">
        <authorList>
            <person name="Ou C."/>
        </authorList>
    </citation>
    <scope>NUCLEOTIDE SEQUENCE [LARGE SCALE GENOMIC DNA]</scope>
    <source>
        <strain evidence="1">S2</strain>
        <tissue evidence="1">Leaf</tissue>
    </source>
</reference>
<evidence type="ECO:0000313" key="1">
    <source>
        <dbReference type="EMBL" id="KAB2599440.1"/>
    </source>
</evidence>
<organism evidence="1 2">
    <name type="scientific">Pyrus ussuriensis x Pyrus communis</name>
    <dbReference type="NCBI Taxonomy" id="2448454"/>
    <lineage>
        <taxon>Eukaryota</taxon>
        <taxon>Viridiplantae</taxon>
        <taxon>Streptophyta</taxon>
        <taxon>Embryophyta</taxon>
        <taxon>Tracheophyta</taxon>
        <taxon>Spermatophyta</taxon>
        <taxon>Magnoliopsida</taxon>
        <taxon>eudicotyledons</taxon>
        <taxon>Gunneridae</taxon>
        <taxon>Pentapetalae</taxon>
        <taxon>rosids</taxon>
        <taxon>fabids</taxon>
        <taxon>Rosales</taxon>
        <taxon>Rosaceae</taxon>
        <taxon>Amygdaloideae</taxon>
        <taxon>Maleae</taxon>
        <taxon>Pyrus</taxon>
    </lineage>
</organism>
<keyword evidence="2" id="KW-1185">Reference proteome</keyword>
<accession>A0A5N5FE45</accession>
<evidence type="ECO:0000313" key="2">
    <source>
        <dbReference type="Proteomes" id="UP000327157"/>
    </source>
</evidence>
<dbReference type="EMBL" id="SMOL01000753">
    <property type="protein sequence ID" value="KAB2599440.1"/>
    <property type="molecule type" value="Genomic_DNA"/>
</dbReference>
<gene>
    <name evidence="1" type="ORF">D8674_009711</name>
</gene>
<dbReference type="Proteomes" id="UP000327157">
    <property type="component" value="Chromosome 13"/>
</dbReference>
<dbReference type="AlphaFoldDB" id="A0A5N5FE45"/>
<proteinExistence type="predicted"/>
<comment type="caution">
    <text evidence="1">The sequence shown here is derived from an EMBL/GenBank/DDBJ whole genome shotgun (WGS) entry which is preliminary data.</text>
</comment>